<dbReference type="AlphaFoldDB" id="X1R6P6"/>
<feature type="non-terminal residue" evidence="1">
    <location>
        <position position="1"/>
    </location>
</feature>
<protein>
    <recommendedName>
        <fullName evidence="2">Adenosylhomocysteinase</fullName>
    </recommendedName>
</protein>
<proteinExistence type="predicted"/>
<dbReference type="EMBL" id="BARW01006463">
    <property type="protein sequence ID" value="GAI76223.1"/>
    <property type="molecule type" value="Genomic_DNA"/>
</dbReference>
<accession>X1R6P6</accession>
<dbReference type="SUPFAM" id="SSF52283">
    <property type="entry name" value="Formate/glycerate dehydrogenase catalytic domain-like"/>
    <property type="match status" value="1"/>
</dbReference>
<organism evidence="1">
    <name type="scientific">marine sediment metagenome</name>
    <dbReference type="NCBI Taxonomy" id="412755"/>
    <lineage>
        <taxon>unclassified sequences</taxon>
        <taxon>metagenomes</taxon>
        <taxon>ecological metagenomes</taxon>
    </lineage>
</organism>
<gene>
    <name evidence="1" type="ORF">S12H4_13576</name>
</gene>
<name>X1R6P6_9ZZZZ</name>
<evidence type="ECO:0008006" key="2">
    <source>
        <dbReference type="Google" id="ProtNLM"/>
    </source>
</evidence>
<evidence type="ECO:0000313" key="1">
    <source>
        <dbReference type="EMBL" id="GAI76223.1"/>
    </source>
</evidence>
<reference evidence="1" key="1">
    <citation type="journal article" date="2014" name="Front. Microbiol.">
        <title>High frequency of phylogenetically diverse reductive dehalogenase-homologous genes in deep subseafloor sedimentary metagenomes.</title>
        <authorList>
            <person name="Kawai M."/>
            <person name="Futagami T."/>
            <person name="Toyoda A."/>
            <person name="Takaki Y."/>
            <person name="Nishi S."/>
            <person name="Hori S."/>
            <person name="Arai W."/>
            <person name="Tsubouchi T."/>
            <person name="Morono Y."/>
            <person name="Uchiyama I."/>
            <person name="Ito T."/>
            <person name="Fujiyama A."/>
            <person name="Inagaki F."/>
            <person name="Takami H."/>
        </authorList>
    </citation>
    <scope>NUCLEOTIDE SEQUENCE</scope>
    <source>
        <strain evidence="1">Expedition CK06-06</strain>
    </source>
</reference>
<dbReference type="Gene3D" id="3.40.50.1480">
    <property type="entry name" value="Adenosylhomocysteinase-like"/>
    <property type="match status" value="1"/>
</dbReference>
<sequence length="34" mass="3893">DKQIAKLKLQAMGIEIDSLTPEQKKYLTSWEEGT</sequence>
<dbReference type="InterPro" id="IPR042172">
    <property type="entry name" value="Adenosylhomocyst_ase-like_sf"/>
</dbReference>
<comment type="caution">
    <text evidence="1">The sequence shown here is derived from an EMBL/GenBank/DDBJ whole genome shotgun (WGS) entry which is preliminary data.</text>
</comment>